<feature type="transmembrane region" description="Helical" evidence="1">
    <location>
        <begin position="140"/>
        <end position="161"/>
    </location>
</feature>
<feature type="transmembrane region" description="Helical" evidence="1">
    <location>
        <begin position="20"/>
        <end position="40"/>
    </location>
</feature>
<keyword evidence="1" id="KW-0812">Transmembrane</keyword>
<evidence type="ECO:0008006" key="4">
    <source>
        <dbReference type="Google" id="ProtNLM"/>
    </source>
</evidence>
<organism evidence="2 3">
    <name type="scientific">Paenibacillus montanisoli</name>
    <dbReference type="NCBI Taxonomy" id="2081970"/>
    <lineage>
        <taxon>Bacteria</taxon>
        <taxon>Bacillati</taxon>
        <taxon>Bacillota</taxon>
        <taxon>Bacilli</taxon>
        <taxon>Bacillales</taxon>
        <taxon>Paenibacillaceae</taxon>
        <taxon>Paenibacillus</taxon>
    </lineage>
</organism>
<accession>A0A328TX13</accession>
<dbReference type="Proteomes" id="UP000249260">
    <property type="component" value="Unassembled WGS sequence"/>
</dbReference>
<sequence>MTTWQGAWRLLRFEGARSWVGLLITMLFFSYVSVVMMPLFNELLEKGGSSGYGWVCDFMYLSILPTMGFLMNRSVMHYWSSDPYTRKLAYLRTLPIGWNAIILARMLQHFVVLSIVALFFFTIQYAMLNELRGLLAPDEYILFALIWYGYALFAGAAYVYFEQTMEGGKYFAVCFAFLLIFALIGVLLWLLDTDLMFKTVEASRSHALIWPAGSLLLGAAGLVLSGLLIRQRNVTRNLLH</sequence>
<feature type="transmembrane region" description="Helical" evidence="1">
    <location>
        <begin position="52"/>
        <end position="71"/>
    </location>
</feature>
<keyword evidence="1" id="KW-0472">Membrane</keyword>
<evidence type="ECO:0000256" key="1">
    <source>
        <dbReference type="SAM" id="Phobius"/>
    </source>
</evidence>
<dbReference type="RefSeq" id="WP_112883283.1">
    <property type="nucleotide sequence ID" value="NZ_QLUW01000003.1"/>
</dbReference>
<comment type="caution">
    <text evidence="2">The sequence shown here is derived from an EMBL/GenBank/DDBJ whole genome shotgun (WGS) entry which is preliminary data.</text>
</comment>
<dbReference type="OrthoDB" id="2678663at2"/>
<keyword evidence="3" id="KW-1185">Reference proteome</keyword>
<feature type="transmembrane region" description="Helical" evidence="1">
    <location>
        <begin position="110"/>
        <end position="128"/>
    </location>
</feature>
<reference evidence="2 3" key="1">
    <citation type="submission" date="2018-06" db="EMBL/GenBank/DDBJ databases">
        <title>Paenibacillus montanisoli sp. nov., isolated from mountain area soil.</title>
        <authorList>
            <person name="Wu M."/>
        </authorList>
    </citation>
    <scope>NUCLEOTIDE SEQUENCE [LARGE SCALE GENOMIC DNA]</scope>
    <source>
        <strain evidence="2 3">RA17</strain>
    </source>
</reference>
<feature type="transmembrane region" description="Helical" evidence="1">
    <location>
        <begin position="207"/>
        <end position="229"/>
    </location>
</feature>
<dbReference type="AlphaFoldDB" id="A0A328TX13"/>
<evidence type="ECO:0000313" key="2">
    <source>
        <dbReference type="EMBL" id="RAP75019.1"/>
    </source>
</evidence>
<feature type="transmembrane region" description="Helical" evidence="1">
    <location>
        <begin position="170"/>
        <end position="191"/>
    </location>
</feature>
<proteinExistence type="predicted"/>
<protein>
    <recommendedName>
        <fullName evidence="4">ABC transporter permease</fullName>
    </recommendedName>
</protein>
<keyword evidence="1" id="KW-1133">Transmembrane helix</keyword>
<name>A0A328TX13_9BACL</name>
<gene>
    <name evidence="2" type="ORF">DL346_16630</name>
</gene>
<dbReference type="EMBL" id="QLUW01000003">
    <property type="protein sequence ID" value="RAP75019.1"/>
    <property type="molecule type" value="Genomic_DNA"/>
</dbReference>
<evidence type="ECO:0000313" key="3">
    <source>
        <dbReference type="Proteomes" id="UP000249260"/>
    </source>
</evidence>